<evidence type="ECO:0000259" key="12">
    <source>
        <dbReference type="Pfam" id="PF16192"/>
    </source>
</evidence>
<gene>
    <name evidence="13" type="ordered locus">ELI_08325</name>
</gene>
<dbReference type="CAZy" id="GT39">
    <property type="family name" value="Glycosyltransferase Family 39"/>
</dbReference>
<evidence type="ECO:0000256" key="5">
    <source>
        <dbReference type="ARBA" id="ARBA00022679"/>
    </source>
</evidence>
<dbReference type="HOGENOM" id="CLU_021079_0_0_5"/>
<evidence type="ECO:0000256" key="7">
    <source>
        <dbReference type="ARBA" id="ARBA00022989"/>
    </source>
</evidence>
<feature type="transmembrane region" description="Helical" evidence="10">
    <location>
        <begin position="331"/>
        <end position="348"/>
    </location>
</feature>
<dbReference type="InterPro" id="IPR032421">
    <property type="entry name" value="PMT_4TMC"/>
</dbReference>
<dbReference type="KEGG" id="eli:ELI_08325"/>
<evidence type="ECO:0000256" key="4">
    <source>
        <dbReference type="ARBA" id="ARBA00022676"/>
    </source>
</evidence>
<dbReference type="AlphaFoldDB" id="Q2N984"/>
<keyword evidence="6 10" id="KW-0812">Transmembrane</keyword>
<evidence type="ECO:0000256" key="2">
    <source>
        <dbReference type="ARBA" id="ARBA00004922"/>
    </source>
</evidence>
<protein>
    <recommendedName>
        <fullName evidence="9 10">Polyprenol-phosphate-mannose--protein mannosyltransferase</fullName>
        <ecNumber evidence="10">2.4.1.-</ecNumber>
    </recommendedName>
</protein>
<feature type="transmembrane region" description="Helical" evidence="10">
    <location>
        <begin position="385"/>
        <end position="406"/>
    </location>
</feature>
<sequence>MLSAPERSPDPLMPTLALVWLFLALALWQIQVPSIAYFDEVHYLPAARSMLEGGVWLNSEHPPLGKIILAIGIALFGDTPLGWRIFPALFSGLALFAFSRALWEASRSRFATLAYTWLLGTGFFLLVHARIAMLDGIMVGFFAVALWQCARAVRAPEEGRKRLIIAGLALGAAMATKWNAAPLAVVPGLTFFVVRLMAGRRRLLLSRRGGPVPGVSLLEAALWLGLLPLAVYAASFAPLLWASENPFGDRGLVAIQAMMLEMQQSVKEPHNYQSTWHQWLLNLRGIWYLYEEVDGAQRGVLLIGNPLTMLVGLAAVLWTGWAAVRHKRMDALAVYLLFILSLGFWIFAAKPIQFYYHYFLPSCFLLAALALALDELRDRGWPKVSYGVLVASAALFAFFFPILTAMRLKASGSFLTWAWIDGWR</sequence>
<feature type="domain" description="ArnT-like N-terminal" evidence="11">
    <location>
        <begin position="82"/>
        <end position="240"/>
    </location>
</feature>
<evidence type="ECO:0000256" key="1">
    <source>
        <dbReference type="ARBA" id="ARBA00004127"/>
    </source>
</evidence>
<organism evidence="13 14">
    <name type="scientific">Erythrobacter litoralis (strain HTCC2594)</name>
    <dbReference type="NCBI Taxonomy" id="314225"/>
    <lineage>
        <taxon>Bacteria</taxon>
        <taxon>Pseudomonadati</taxon>
        <taxon>Pseudomonadota</taxon>
        <taxon>Alphaproteobacteria</taxon>
        <taxon>Sphingomonadales</taxon>
        <taxon>Erythrobacteraceae</taxon>
        <taxon>Erythrobacter/Porphyrobacter group</taxon>
        <taxon>Erythrobacter</taxon>
    </lineage>
</organism>
<evidence type="ECO:0000256" key="8">
    <source>
        <dbReference type="ARBA" id="ARBA00023136"/>
    </source>
</evidence>
<accession>Q2N984</accession>
<feature type="transmembrane region" description="Helical" evidence="10">
    <location>
        <begin position="300"/>
        <end position="324"/>
    </location>
</feature>
<dbReference type="GO" id="GO:0004169">
    <property type="term" value="F:dolichyl-phosphate-mannose-protein mannosyltransferase activity"/>
    <property type="evidence" value="ECO:0007669"/>
    <property type="project" value="UniProtKB-UniRule"/>
</dbReference>
<feature type="transmembrane region" description="Helical" evidence="10">
    <location>
        <begin position="181"/>
        <end position="199"/>
    </location>
</feature>
<dbReference type="GO" id="GO:0012505">
    <property type="term" value="C:endomembrane system"/>
    <property type="evidence" value="ECO:0007669"/>
    <property type="project" value="UniProtKB-SubCell"/>
</dbReference>
<keyword evidence="10" id="KW-1003">Cell membrane</keyword>
<reference evidence="14" key="1">
    <citation type="journal article" date="2009" name="J. Bacteriol.">
        <title>Complete genome sequence of Erythrobacter litoralis HTCC2594.</title>
        <authorList>
            <person name="Oh H.M."/>
            <person name="Giovannoni S.J."/>
            <person name="Ferriera S."/>
            <person name="Johnson J."/>
            <person name="Cho J.C."/>
        </authorList>
    </citation>
    <scope>NUCLEOTIDE SEQUENCE [LARGE SCALE GENOMIC DNA]</scope>
    <source>
        <strain evidence="14">HTCC2594</strain>
    </source>
</reference>
<dbReference type="EMBL" id="CP000157">
    <property type="protein sequence ID" value="ABC63757.1"/>
    <property type="molecule type" value="Genomic_DNA"/>
</dbReference>
<dbReference type="Pfam" id="PF02366">
    <property type="entry name" value="PMT"/>
    <property type="match status" value="1"/>
</dbReference>
<comment type="similarity">
    <text evidence="3 10">Belongs to the glycosyltransferase 39 family.</text>
</comment>
<proteinExistence type="inferred from homology"/>
<dbReference type="InterPro" id="IPR003342">
    <property type="entry name" value="ArnT-like_N"/>
</dbReference>
<dbReference type="Proteomes" id="UP000008808">
    <property type="component" value="Chromosome"/>
</dbReference>
<keyword evidence="7 10" id="KW-1133">Transmembrane helix</keyword>
<feature type="transmembrane region" description="Helical" evidence="10">
    <location>
        <begin position="354"/>
        <end position="373"/>
    </location>
</feature>
<keyword evidence="14" id="KW-1185">Reference proteome</keyword>
<evidence type="ECO:0000256" key="10">
    <source>
        <dbReference type="RuleBase" id="RU367007"/>
    </source>
</evidence>
<evidence type="ECO:0000256" key="3">
    <source>
        <dbReference type="ARBA" id="ARBA00007222"/>
    </source>
</evidence>
<feature type="domain" description="Protein O-mannosyl-transferase C-terminal four TM" evidence="12">
    <location>
        <begin position="252"/>
        <end position="423"/>
    </location>
</feature>
<comment type="subcellular location">
    <subcellularLocation>
        <location evidence="10">Cell membrane</location>
    </subcellularLocation>
    <subcellularLocation>
        <location evidence="1">Endomembrane system</location>
        <topology evidence="1">Multi-pass membrane protein</topology>
    </subcellularLocation>
</comment>
<dbReference type="Pfam" id="PF16192">
    <property type="entry name" value="PMT_4TMC"/>
    <property type="match status" value="1"/>
</dbReference>
<keyword evidence="4 10" id="KW-0328">Glycosyltransferase</keyword>
<name>Q2N984_ERYLH</name>
<dbReference type="eggNOG" id="COG4346">
    <property type="taxonomic scope" value="Bacteria"/>
</dbReference>
<dbReference type="STRING" id="314225.ELI_08325"/>
<evidence type="ECO:0000313" key="14">
    <source>
        <dbReference type="Proteomes" id="UP000008808"/>
    </source>
</evidence>
<dbReference type="UniPathway" id="UPA00378"/>
<dbReference type="EC" id="2.4.1.-" evidence="10"/>
<keyword evidence="8 10" id="KW-0472">Membrane</keyword>
<feature type="transmembrane region" description="Helical" evidence="10">
    <location>
        <begin position="220"/>
        <end position="241"/>
    </location>
</feature>
<dbReference type="PANTHER" id="PTHR10050">
    <property type="entry name" value="DOLICHYL-PHOSPHATE-MANNOSE--PROTEIN MANNOSYLTRANSFERASE"/>
    <property type="match status" value="1"/>
</dbReference>
<dbReference type="OrthoDB" id="9776737at2"/>
<comment type="function">
    <text evidence="10">Protein O-mannosyltransferase that catalyzes the transfer of a single mannose residue from a polyprenol phospho-mannosyl lipidic donor to the hydroxyl group of selected serine and threonine residues in acceptor proteins.</text>
</comment>
<evidence type="ECO:0000313" key="13">
    <source>
        <dbReference type="EMBL" id="ABC63757.1"/>
    </source>
</evidence>
<evidence type="ECO:0000256" key="6">
    <source>
        <dbReference type="ARBA" id="ARBA00022692"/>
    </source>
</evidence>
<dbReference type="GO" id="GO:0005886">
    <property type="term" value="C:plasma membrane"/>
    <property type="evidence" value="ECO:0007669"/>
    <property type="project" value="UniProtKB-SubCell"/>
</dbReference>
<evidence type="ECO:0000259" key="11">
    <source>
        <dbReference type="Pfam" id="PF02366"/>
    </source>
</evidence>
<feature type="transmembrane region" description="Helical" evidence="10">
    <location>
        <begin position="85"/>
        <end position="103"/>
    </location>
</feature>
<evidence type="ECO:0000256" key="9">
    <source>
        <dbReference type="ARBA" id="ARBA00093617"/>
    </source>
</evidence>
<dbReference type="InterPro" id="IPR027005">
    <property type="entry name" value="PMT-like"/>
</dbReference>
<comment type="pathway">
    <text evidence="2 10">Protein modification; protein glycosylation.</text>
</comment>
<keyword evidence="5 10" id="KW-0808">Transferase</keyword>